<gene>
    <name evidence="6" type="primary">PAG2</name>
    <name evidence="6" type="ORF">SPIL2461_LOCUS19825</name>
</gene>
<evidence type="ECO:0000256" key="3">
    <source>
        <dbReference type="ARBA" id="ARBA00022750"/>
    </source>
</evidence>
<sequence length="471" mass="51812">MPERFETEYGSGRLSGILASDDIFVGPFRVKAQSLGLISEESGDAFAAFPIDGIVGLAFSALSVKTRSLLDHLVEESAMPKPEFAFYLHRNPTKGGAVIWGGGADRLGLHDGDMKWFPVAEERFWSLALRGFRLGSAEDEQLLPLLLPKKPEAGDGPVLLQGLPENAILVVDSGTTFFTAPPRLFNKITEKVWPMNCDKIHTLPEFVFTVGTNMSNHSAVHELRVPPDVYMIQNAFTGDCMPGVMNMEPGFHDRPFMILGEVFLRHYFSIFRKGRVPGDSWLGLAPARASEVWAGNSGDVAHYILERFGEHSVAMVFMDHRGSLFHDDLQTFEEMNLLQDGCRVLADNTLKPGAPLFLWHVSRSPAFSTDLVVVPEFGLGHQVLQDWVAVSRYNLGVEGCSAPPPPVVTELSERCDALRRLSLSGGLASQDWAKHAEEMESALKALDIDATVASGEPDGRFEDRKSMALNS</sequence>
<evidence type="ECO:0000256" key="1">
    <source>
        <dbReference type="ARBA" id="ARBA00007447"/>
    </source>
</evidence>
<proteinExistence type="inferred from homology"/>
<dbReference type="InterPro" id="IPR033121">
    <property type="entry name" value="PEPTIDASE_A1"/>
</dbReference>
<evidence type="ECO:0000313" key="6">
    <source>
        <dbReference type="EMBL" id="CAE7703631.1"/>
    </source>
</evidence>
<dbReference type="PANTHER" id="PTHR47966">
    <property type="entry name" value="BETA-SITE APP-CLEAVING ENZYME, ISOFORM A-RELATED"/>
    <property type="match status" value="1"/>
</dbReference>
<dbReference type="Gene3D" id="2.40.70.10">
    <property type="entry name" value="Acid Proteases"/>
    <property type="match status" value="2"/>
</dbReference>
<feature type="domain" description="Peptidase A1" evidence="5">
    <location>
        <begin position="1"/>
        <end position="285"/>
    </location>
</feature>
<dbReference type="PROSITE" id="PS51767">
    <property type="entry name" value="PEPTIDASE_A1"/>
    <property type="match status" value="1"/>
</dbReference>
<dbReference type="InterPro" id="IPR001461">
    <property type="entry name" value="Aspartic_peptidase_A1"/>
</dbReference>
<keyword evidence="7" id="KW-1185">Reference proteome</keyword>
<dbReference type="GO" id="GO:0006508">
    <property type="term" value="P:proteolysis"/>
    <property type="evidence" value="ECO:0007669"/>
    <property type="project" value="UniProtKB-KW"/>
</dbReference>
<comment type="caution">
    <text evidence="6">The sequence shown here is derived from an EMBL/GenBank/DDBJ whole genome shotgun (WGS) entry which is preliminary data.</text>
</comment>
<dbReference type="InterPro" id="IPR029063">
    <property type="entry name" value="SAM-dependent_MTases_sf"/>
</dbReference>
<keyword evidence="2" id="KW-0645">Protease</keyword>
<evidence type="ECO:0000259" key="5">
    <source>
        <dbReference type="PROSITE" id="PS51767"/>
    </source>
</evidence>
<dbReference type="GO" id="GO:0004190">
    <property type="term" value="F:aspartic-type endopeptidase activity"/>
    <property type="evidence" value="ECO:0007669"/>
    <property type="project" value="UniProtKB-KW"/>
</dbReference>
<dbReference type="EMBL" id="CAJNIZ010044865">
    <property type="protein sequence ID" value="CAE7703631.1"/>
    <property type="molecule type" value="Genomic_DNA"/>
</dbReference>
<dbReference type="Gene3D" id="3.40.50.150">
    <property type="entry name" value="Vaccinia Virus protein VP39"/>
    <property type="match status" value="1"/>
</dbReference>
<evidence type="ECO:0000256" key="2">
    <source>
        <dbReference type="ARBA" id="ARBA00022670"/>
    </source>
</evidence>
<name>A0A812WU39_SYMPI</name>
<dbReference type="PANTHER" id="PTHR47966:SF51">
    <property type="entry name" value="BETA-SITE APP-CLEAVING ENZYME, ISOFORM A-RELATED"/>
    <property type="match status" value="1"/>
</dbReference>
<evidence type="ECO:0000256" key="4">
    <source>
        <dbReference type="ARBA" id="ARBA00022801"/>
    </source>
</evidence>
<organism evidence="6 7">
    <name type="scientific">Symbiodinium pilosum</name>
    <name type="common">Dinoflagellate</name>
    <dbReference type="NCBI Taxonomy" id="2952"/>
    <lineage>
        <taxon>Eukaryota</taxon>
        <taxon>Sar</taxon>
        <taxon>Alveolata</taxon>
        <taxon>Dinophyceae</taxon>
        <taxon>Suessiales</taxon>
        <taxon>Symbiodiniaceae</taxon>
        <taxon>Symbiodinium</taxon>
    </lineage>
</organism>
<dbReference type="AlphaFoldDB" id="A0A812WU39"/>
<accession>A0A812WU39</accession>
<reference evidence="6" key="1">
    <citation type="submission" date="2021-02" db="EMBL/GenBank/DDBJ databases">
        <authorList>
            <person name="Dougan E. K."/>
            <person name="Rhodes N."/>
            <person name="Thang M."/>
            <person name="Chan C."/>
        </authorList>
    </citation>
    <scope>NUCLEOTIDE SEQUENCE</scope>
</reference>
<protein>
    <submittedName>
        <fullName evidence="6">PAG2 protein</fullName>
    </submittedName>
</protein>
<dbReference type="SUPFAM" id="SSF50630">
    <property type="entry name" value="Acid proteases"/>
    <property type="match status" value="1"/>
</dbReference>
<keyword evidence="3" id="KW-0064">Aspartyl protease</keyword>
<dbReference type="Pfam" id="PF00026">
    <property type="entry name" value="Asp"/>
    <property type="match status" value="1"/>
</dbReference>
<dbReference type="InterPro" id="IPR021109">
    <property type="entry name" value="Peptidase_aspartic_dom_sf"/>
</dbReference>
<keyword evidence="4" id="KW-0378">Hydrolase</keyword>
<dbReference type="Proteomes" id="UP000649617">
    <property type="component" value="Unassembled WGS sequence"/>
</dbReference>
<dbReference type="OrthoDB" id="771136at2759"/>
<evidence type="ECO:0000313" key="7">
    <source>
        <dbReference type="Proteomes" id="UP000649617"/>
    </source>
</evidence>
<comment type="similarity">
    <text evidence="1">Belongs to the peptidase A1 family.</text>
</comment>